<evidence type="ECO:0000256" key="1">
    <source>
        <dbReference type="SAM" id="MobiDB-lite"/>
    </source>
</evidence>
<protein>
    <submittedName>
        <fullName evidence="3">Uncharacterized protein</fullName>
    </submittedName>
</protein>
<keyword evidence="2" id="KW-1133">Transmembrane helix</keyword>
<reference evidence="3" key="1">
    <citation type="journal article" date="2020" name="BMC Genomics">
        <title>Correction to: Identification and distribution of gene clusters required for synthesis of sphingolipid metabolism inhibitors in diverse species of the filamentous fungus Fusarium.</title>
        <authorList>
            <person name="Kim H.S."/>
            <person name="Lohmar J.M."/>
            <person name="Busman M."/>
            <person name="Brown D.W."/>
            <person name="Naumann T.A."/>
            <person name="Divon H.H."/>
            <person name="Lysoe E."/>
            <person name="Uhlig S."/>
            <person name="Proctor R.H."/>
        </authorList>
    </citation>
    <scope>NUCLEOTIDE SEQUENCE</scope>
    <source>
        <strain evidence="3">NRRL 45417</strain>
    </source>
</reference>
<dbReference type="OrthoDB" id="5103063at2759"/>
<comment type="caution">
    <text evidence="3">The sequence shown here is derived from an EMBL/GenBank/DDBJ whole genome shotgun (WGS) entry which is preliminary data.</text>
</comment>
<sequence>MAEFAPVVIPPPPPPPSHWQRSYGRRRRGGIIVYIILAIVTVGIMTTFSVISFRGFKRHGFAQSGRAEFMKTTSHQLHETADIFPGIDVVPTPPSSGSTRLLEQNMTTQSRVRRNH</sequence>
<keyword evidence="4" id="KW-1185">Reference proteome</keyword>
<dbReference type="EMBL" id="JABFAI010000193">
    <property type="protein sequence ID" value="KAF4950857.1"/>
    <property type="molecule type" value="Genomic_DNA"/>
</dbReference>
<evidence type="ECO:0000313" key="3">
    <source>
        <dbReference type="EMBL" id="KAF4950857.1"/>
    </source>
</evidence>
<feature type="region of interest" description="Disordered" evidence="1">
    <location>
        <begin position="93"/>
        <end position="116"/>
    </location>
</feature>
<feature type="region of interest" description="Disordered" evidence="1">
    <location>
        <begin position="1"/>
        <end position="22"/>
    </location>
</feature>
<gene>
    <name evidence="3" type="ORF">FGADI_7897</name>
</gene>
<name>A0A8H4T3T2_9HYPO</name>
<evidence type="ECO:0000256" key="2">
    <source>
        <dbReference type="SAM" id="Phobius"/>
    </source>
</evidence>
<feature type="compositionally biased region" description="Pro residues" evidence="1">
    <location>
        <begin position="8"/>
        <end position="17"/>
    </location>
</feature>
<feature type="transmembrane region" description="Helical" evidence="2">
    <location>
        <begin position="31"/>
        <end position="53"/>
    </location>
</feature>
<keyword evidence="2" id="KW-0812">Transmembrane</keyword>
<evidence type="ECO:0000313" key="4">
    <source>
        <dbReference type="Proteomes" id="UP000604273"/>
    </source>
</evidence>
<reference evidence="3" key="2">
    <citation type="submission" date="2020-05" db="EMBL/GenBank/DDBJ databases">
        <authorList>
            <person name="Kim H.-S."/>
            <person name="Proctor R.H."/>
            <person name="Brown D.W."/>
        </authorList>
    </citation>
    <scope>NUCLEOTIDE SEQUENCE</scope>
    <source>
        <strain evidence="3">NRRL 45417</strain>
    </source>
</reference>
<keyword evidence="2" id="KW-0472">Membrane</keyword>
<dbReference type="Proteomes" id="UP000604273">
    <property type="component" value="Unassembled WGS sequence"/>
</dbReference>
<dbReference type="AlphaFoldDB" id="A0A8H4T3T2"/>
<accession>A0A8H4T3T2</accession>
<organism evidence="3 4">
    <name type="scientific">Fusarium gaditjirri</name>
    <dbReference type="NCBI Taxonomy" id="282569"/>
    <lineage>
        <taxon>Eukaryota</taxon>
        <taxon>Fungi</taxon>
        <taxon>Dikarya</taxon>
        <taxon>Ascomycota</taxon>
        <taxon>Pezizomycotina</taxon>
        <taxon>Sordariomycetes</taxon>
        <taxon>Hypocreomycetidae</taxon>
        <taxon>Hypocreales</taxon>
        <taxon>Nectriaceae</taxon>
        <taxon>Fusarium</taxon>
        <taxon>Fusarium nisikadoi species complex</taxon>
    </lineage>
</organism>
<proteinExistence type="predicted"/>
<feature type="compositionally biased region" description="Polar residues" evidence="1">
    <location>
        <begin position="95"/>
        <end position="110"/>
    </location>
</feature>